<protein>
    <submittedName>
        <fullName evidence="1">Uncharacterized protein</fullName>
    </submittedName>
</protein>
<dbReference type="EMBL" id="CP029556">
    <property type="protein sequence ID" value="AXA84469.1"/>
    <property type="molecule type" value="Genomic_DNA"/>
</dbReference>
<evidence type="ECO:0000313" key="2">
    <source>
        <dbReference type="Proteomes" id="UP000251842"/>
    </source>
</evidence>
<sequence>MKSRVELDAMLDDLEARLPGLLANCKQEDMLDCFTKEADAIDSQTKEEDHAHVWGRLQHLQGCAGLIPSDEECADE</sequence>
<dbReference type="AlphaFoldDB" id="A0A344J609"/>
<evidence type="ECO:0000313" key="1">
    <source>
        <dbReference type="EMBL" id="AXA84469.1"/>
    </source>
</evidence>
<gene>
    <name evidence="1" type="ORF">DCD74_07010</name>
</gene>
<name>A0A344J609_9GAMM</name>
<organism evidence="1 2">
    <name type="scientific">Solilutibacter oculi</name>
    <dbReference type="NCBI Taxonomy" id="2698682"/>
    <lineage>
        <taxon>Bacteria</taxon>
        <taxon>Pseudomonadati</taxon>
        <taxon>Pseudomonadota</taxon>
        <taxon>Gammaproteobacteria</taxon>
        <taxon>Lysobacterales</taxon>
        <taxon>Lysobacteraceae</taxon>
        <taxon>Solilutibacter</taxon>
    </lineage>
</organism>
<proteinExistence type="predicted"/>
<dbReference type="RefSeq" id="WP_112926682.1">
    <property type="nucleotide sequence ID" value="NZ_CP029556.1"/>
</dbReference>
<keyword evidence="2" id="KW-1185">Reference proteome</keyword>
<reference evidence="2" key="1">
    <citation type="submission" date="2018-05" db="EMBL/GenBank/DDBJ databases">
        <title>Luteimonas pekinense sp. nov., isolated from human Meibomian gland secretions, Beijing, China.</title>
        <authorList>
            <person name="Wen T."/>
            <person name="Bai H."/>
            <person name="Lv H."/>
        </authorList>
    </citation>
    <scope>NUCLEOTIDE SEQUENCE [LARGE SCALE GENOMIC DNA]</scope>
    <source>
        <strain evidence="2">83-4</strain>
    </source>
</reference>
<accession>A0A344J609</accession>
<dbReference type="Proteomes" id="UP000251842">
    <property type="component" value="Chromosome"/>
</dbReference>
<dbReference type="OrthoDB" id="5998684at2"/>
<dbReference type="KEGG" id="lue:DCD74_07010"/>